<gene>
    <name evidence="5" type="ORF">M6B38_291860</name>
</gene>
<reference evidence="5" key="2">
    <citation type="submission" date="2023-04" db="EMBL/GenBank/DDBJ databases">
        <authorList>
            <person name="Bruccoleri R.E."/>
            <person name="Oakeley E.J."/>
            <person name="Faust A.-M."/>
            <person name="Dessus-Babus S."/>
            <person name="Altorfer M."/>
            <person name="Burckhardt D."/>
            <person name="Oertli M."/>
            <person name="Naumann U."/>
            <person name="Petersen F."/>
            <person name="Wong J."/>
        </authorList>
    </citation>
    <scope>NUCLEOTIDE SEQUENCE</scope>
    <source>
        <strain evidence="5">GSM-AAB239-AS_SAM_17_03QT</strain>
        <tissue evidence="5">Leaf</tissue>
    </source>
</reference>
<evidence type="ECO:0000259" key="4">
    <source>
        <dbReference type="PROSITE" id="PS50089"/>
    </source>
</evidence>
<evidence type="ECO:0000313" key="6">
    <source>
        <dbReference type="Proteomes" id="UP001140949"/>
    </source>
</evidence>
<feature type="coiled-coil region" evidence="2">
    <location>
        <begin position="536"/>
        <end position="605"/>
    </location>
</feature>
<reference evidence="5" key="1">
    <citation type="journal article" date="2023" name="GigaByte">
        <title>Genome assembly of the bearded iris, Iris pallida Lam.</title>
        <authorList>
            <person name="Bruccoleri R.E."/>
            <person name="Oakeley E.J."/>
            <person name="Faust A.M.E."/>
            <person name="Altorfer M."/>
            <person name="Dessus-Babus S."/>
            <person name="Burckhardt D."/>
            <person name="Oertli M."/>
            <person name="Naumann U."/>
            <person name="Petersen F."/>
            <person name="Wong J."/>
        </authorList>
    </citation>
    <scope>NUCLEOTIDE SEQUENCE</scope>
    <source>
        <strain evidence="5">GSM-AAB239-AS_SAM_17_03QT</strain>
    </source>
</reference>
<protein>
    <submittedName>
        <fullName evidence="5">E3 ubiquitin-protein ligase RF298</fullName>
    </submittedName>
</protein>
<feature type="compositionally biased region" description="Polar residues" evidence="3">
    <location>
        <begin position="257"/>
        <end position="285"/>
    </location>
</feature>
<organism evidence="5 6">
    <name type="scientific">Iris pallida</name>
    <name type="common">Sweet iris</name>
    <dbReference type="NCBI Taxonomy" id="29817"/>
    <lineage>
        <taxon>Eukaryota</taxon>
        <taxon>Viridiplantae</taxon>
        <taxon>Streptophyta</taxon>
        <taxon>Embryophyta</taxon>
        <taxon>Tracheophyta</taxon>
        <taxon>Spermatophyta</taxon>
        <taxon>Magnoliopsida</taxon>
        <taxon>Liliopsida</taxon>
        <taxon>Asparagales</taxon>
        <taxon>Iridaceae</taxon>
        <taxon>Iridoideae</taxon>
        <taxon>Irideae</taxon>
        <taxon>Iris</taxon>
    </lineage>
</organism>
<evidence type="ECO:0000313" key="5">
    <source>
        <dbReference type="EMBL" id="KAJ6844292.1"/>
    </source>
</evidence>
<keyword evidence="1" id="KW-0862">Zinc</keyword>
<dbReference type="InterPro" id="IPR001841">
    <property type="entry name" value="Znf_RING"/>
</dbReference>
<dbReference type="GO" id="GO:0008270">
    <property type="term" value="F:zinc ion binding"/>
    <property type="evidence" value="ECO:0007669"/>
    <property type="project" value="UniProtKB-KW"/>
</dbReference>
<dbReference type="EMBL" id="JANAVB010006599">
    <property type="protein sequence ID" value="KAJ6844292.1"/>
    <property type="molecule type" value="Genomic_DNA"/>
</dbReference>
<evidence type="ECO:0000256" key="1">
    <source>
        <dbReference type="PROSITE-ProRule" id="PRU00175"/>
    </source>
</evidence>
<dbReference type="InterPro" id="IPR013083">
    <property type="entry name" value="Znf_RING/FYVE/PHD"/>
</dbReference>
<feature type="domain" description="RING-type" evidence="4">
    <location>
        <begin position="785"/>
        <end position="825"/>
    </location>
</feature>
<sequence>MAAMVARGSSPLAPSSSIPEKGSRNKRKFCADPPVSDPNPISHPPESDLPNYELFPIDKPSENPNPEHHSCDVCQNHVFVSREEVEPDEFQEADWSDLTETQLEETVLSNLETIFRTAVRTIASYGYAEEVATNAVLRSGVFYGCKDTVTNIVENALAVLRSGQELDSPSGGNSAEEFKKLGRSVLAEMVNVLLEMRPSFSVGNAMWCLLISDMNVTHACAMDCNTLGSMGSRMISASSVASQAEQESNSSGSSSQTMLEVNTSGQSKPNPSLHCPQNTSQTETPTVAGLPNLPSGKFSALINAHDSSSSVDLAKNRVAASSERVMDLSSSISPSSQQEMKPSSGSGSKKGQLSSSKRESILRQKSVHLEKSYRMFGSKAAIRAGKHGLGSLLLDKKSKSASESYAMKHTMMKLNKAVGSDTPQADPTINLSFGDPAVIAAISIPPPVPIANTELSLSLSVPSTGTDNCGSSSLEVSFPADKLCGTWIPQDKKDEMLLKLVPRVRELQAQLQEWNDWGQQKVMQAARRLGKDKPELQSLRQEKEEVARLKKEKQTLEENTRKKLAEMEIALSRASVQVDTTNATARSLQVENSELRKEMEAARLRAAESAASCQEVSSRETKTLKQFQSWEKQKALFHEELASEKRKLSQLQQQLEQAKEYRDQLEARWKLEEKAKDEALKQASTERKEREQIEVSGRSKGNAMRLKAETDLQRHRDGVKKLEQQMAQLRLRTDSPKAAALTWGTTDGSARASRLSDGRKDDGGHAVSRFFDSQEPEEVQRERECVMCLSEEMSVVFLPCAHQVVCTKCNELHEKQGMGDCPSCRTPIQRRICVRSAEY</sequence>
<dbReference type="InterPro" id="IPR046934">
    <property type="entry name" value="PIR2-like"/>
</dbReference>
<feature type="compositionally biased region" description="Basic and acidic residues" evidence="3">
    <location>
        <begin position="59"/>
        <end position="69"/>
    </location>
</feature>
<feature type="region of interest" description="Disordered" evidence="3">
    <location>
        <begin position="743"/>
        <end position="775"/>
    </location>
</feature>
<dbReference type="CDD" id="cd23128">
    <property type="entry name" value="RING-HC_MIP1-like"/>
    <property type="match status" value="1"/>
</dbReference>
<feature type="region of interest" description="Disordered" evidence="3">
    <location>
        <begin position="680"/>
        <end position="704"/>
    </location>
</feature>
<proteinExistence type="predicted"/>
<feature type="coiled-coil region" evidence="2">
    <location>
        <begin position="634"/>
        <end position="668"/>
    </location>
</feature>
<dbReference type="Proteomes" id="UP001140949">
    <property type="component" value="Unassembled WGS sequence"/>
</dbReference>
<keyword evidence="1" id="KW-0863">Zinc-finger</keyword>
<dbReference type="AlphaFoldDB" id="A0AAX6HTR1"/>
<name>A0AAX6HTR1_IRIPA</name>
<evidence type="ECO:0000256" key="2">
    <source>
        <dbReference type="SAM" id="Coils"/>
    </source>
</evidence>
<evidence type="ECO:0000256" key="3">
    <source>
        <dbReference type="SAM" id="MobiDB-lite"/>
    </source>
</evidence>
<feature type="coiled-coil region" evidence="2">
    <location>
        <begin position="705"/>
        <end position="732"/>
    </location>
</feature>
<feature type="compositionally biased region" description="Low complexity" evidence="3">
    <location>
        <begin position="343"/>
        <end position="355"/>
    </location>
</feature>
<dbReference type="PROSITE" id="PS50089">
    <property type="entry name" value="ZF_RING_2"/>
    <property type="match status" value="1"/>
</dbReference>
<dbReference type="Pfam" id="PF13920">
    <property type="entry name" value="zf-C3HC4_3"/>
    <property type="match status" value="1"/>
</dbReference>
<dbReference type="Gene3D" id="3.30.40.10">
    <property type="entry name" value="Zinc/RING finger domain, C3HC4 (zinc finger)"/>
    <property type="match status" value="1"/>
</dbReference>
<feature type="region of interest" description="Disordered" evidence="3">
    <location>
        <begin position="1"/>
        <end position="69"/>
    </location>
</feature>
<keyword evidence="1" id="KW-0479">Metal-binding</keyword>
<dbReference type="PANTHER" id="PTHR46405">
    <property type="entry name" value="OS05G0141500 PROTEIN"/>
    <property type="match status" value="1"/>
</dbReference>
<comment type="caution">
    <text evidence="5">The sequence shown here is derived from an EMBL/GenBank/DDBJ whole genome shotgun (WGS) entry which is preliminary data.</text>
</comment>
<accession>A0AAX6HTR1</accession>
<dbReference type="Pfam" id="PF20235">
    <property type="entry name" value="PIR2-like_helical"/>
    <property type="match status" value="1"/>
</dbReference>
<feature type="region of interest" description="Disordered" evidence="3">
    <location>
        <begin position="238"/>
        <end position="292"/>
    </location>
</feature>
<feature type="compositionally biased region" description="Basic and acidic residues" evidence="3">
    <location>
        <begin position="754"/>
        <end position="764"/>
    </location>
</feature>
<feature type="region of interest" description="Disordered" evidence="3">
    <location>
        <begin position="325"/>
        <end position="364"/>
    </location>
</feature>
<dbReference type="SUPFAM" id="SSF57850">
    <property type="entry name" value="RING/U-box"/>
    <property type="match status" value="1"/>
</dbReference>
<dbReference type="PANTHER" id="PTHR46405:SF2">
    <property type="entry name" value="OS05G0141500 PROTEIN"/>
    <property type="match status" value="1"/>
</dbReference>
<keyword evidence="2" id="KW-0175">Coiled coil</keyword>
<feature type="compositionally biased region" description="Low complexity" evidence="3">
    <location>
        <begin position="238"/>
        <end position="256"/>
    </location>
</feature>
<keyword evidence="6" id="KW-1185">Reference proteome</keyword>
<dbReference type="InterPro" id="IPR046527">
    <property type="entry name" value="PIR2-like_helical"/>
</dbReference>
<feature type="compositionally biased region" description="Basic and acidic residues" evidence="3">
    <location>
        <begin position="680"/>
        <end position="693"/>
    </location>
</feature>